<comment type="caution">
    <text evidence="5">The sequence shown here is derived from an EMBL/GenBank/DDBJ whole genome shotgun (WGS) entry which is preliminary data.</text>
</comment>
<dbReference type="HOGENOM" id="CLU_1194392_0_0_4"/>
<evidence type="ECO:0000256" key="1">
    <source>
        <dbReference type="ARBA" id="ARBA00001933"/>
    </source>
</evidence>
<evidence type="ECO:0000313" key="5">
    <source>
        <dbReference type="EMBL" id="EHY31071.1"/>
    </source>
</evidence>
<organism evidence="5 6">
    <name type="scientific">Sutterella parvirubra YIT 11816</name>
    <dbReference type="NCBI Taxonomy" id="762967"/>
    <lineage>
        <taxon>Bacteria</taxon>
        <taxon>Pseudomonadati</taxon>
        <taxon>Pseudomonadota</taxon>
        <taxon>Betaproteobacteria</taxon>
        <taxon>Burkholderiales</taxon>
        <taxon>Sutterellaceae</taxon>
        <taxon>Sutterella</taxon>
    </lineage>
</organism>
<dbReference type="SUPFAM" id="SSF51419">
    <property type="entry name" value="PLP-binding barrel"/>
    <property type="match status" value="1"/>
</dbReference>
<keyword evidence="6" id="KW-1185">Reference proteome</keyword>
<dbReference type="Pfam" id="PF01168">
    <property type="entry name" value="Ala_racemase_N"/>
    <property type="match status" value="1"/>
</dbReference>
<dbReference type="InterPro" id="IPR001608">
    <property type="entry name" value="Ala_racemase_N"/>
</dbReference>
<evidence type="ECO:0000259" key="4">
    <source>
        <dbReference type="Pfam" id="PF01168"/>
    </source>
</evidence>
<dbReference type="EMBL" id="AFBQ01000231">
    <property type="protein sequence ID" value="EHY31071.1"/>
    <property type="molecule type" value="Genomic_DNA"/>
</dbReference>
<dbReference type="STRING" id="762967.HMPREF9440_01555"/>
<dbReference type="InterPro" id="IPR029066">
    <property type="entry name" value="PLP-binding_barrel"/>
</dbReference>
<evidence type="ECO:0000256" key="3">
    <source>
        <dbReference type="ARBA" id="ARBA00023235"/>
    </source>
</evidence>
<name>H3KFN6_9BURK</name>
<dbReference type="PANTHER" id="PTHR30511:SF3">
    <property type="entry name" value="LYSINE RACEMASE"/>
    <property type="match status" value="1"/>
</dbReference>
<dbReference type="InterPro" id="IPR000821">
    <property type="entry name" value="Ala_racemase"/>
</dbReference>
<evidence type="ECO:0000256" key="2">
    <source>
        <dbReference type="ARBA" id="ARBA00022898"/>
    </source>
</evidence>
<sequence>MPALLVNIEAVRQNAARMKELAMLYGFEWLPVLKQVASDDAFRRIVKKAGISGVGVADVLAGRDPENDVLINIPPARLATEAVKRFRRAAVSSVENLEILEAAAKKAGRVFDVVLMVDAGDGREGIPLDEDPEALLRAWHARKAQNIRIVGVGLTFGCLSGLAPDDDVVGRVLEKLPQWLPYMDVAPGEAPIISMGGTVVWNWLQNDPKRFAMPAPWKLELRMGDPLLVERL</sequence>
<dbReference type="Proteomes" id="UP000004956">
    <property type="component" value="Unassembled WGS sequence"/>
</dbReference>
<dbReference type="PANTHER" id="PTHR30511">
    <property type="entry name" value="ALANINE RACEMASE"/>
    <property type="match status" value="1"/>
</dbReference>
<evidence type="ECO:0000313" key="6">
    <source>
        <dbReference type="Proteomes" id="UP000004956"/>
    </source>
</evidence>
<dbReference type="GO" id="GO:0030170">
    <property type="term" value="F:pyridoxal phosphate binding"/>
    <property type="evidence" value="ECO:0007669"/>
    <property type="project" value="TreeGrafter"/>
</dbReference>
<dbReference type="PATRIC" id="fig|762967.3.peg.1224"/>
<dbReference type="OrthoDB" id="504078at2"/>
<comment type="cofactor">
    <cofactor evidence="1">
        <name>pyridoxal 5'-phosphate</name>
        <dbReference type="ChEBI" id="CHEBI:597326"/>
    </cofactor>
</comment>
<reference evidence="5 6" key="1">
    <citation type="submission" date="2011-11" db="EMBL/GenBank/DDBJ databases">
        <authorList>
            <person name="Weinstock G."/>
            <person name="Sodergren E."/>
            <person name="Clifton S."/>
            <person name="Fulton L."/>
            <person name="Fulton B."/>
            <person name="Courtney L."/>
            <person name="Fronick C."/>
            <person name="Harrison M."/>
            <person name="Strong C."/>
            <person name="Farmer C."/>
            <person name="Delahaunty K."/>
            <person name="Markovic C."/>
            <person name="Hall O."/>
            <person name="Minx P."/>
            <person name="Tomlinson C."/>
            <person name="Mitreva M."/>
            <person name="Hou S."/>
            <person name="Chen J."/>
            <person name="Wollam A."/>
            <person name="Pepin K.H."/>
            <person name="Johnson M."/>
            <person name="Bhonagiri V."/>
            <person name="Zhang X."/>
            <person name="Suruliraj S."/>
            <person name="Warren W."/>
            <person name="Chinwalla A."/>
            <person name="Mardis E.R."/>
            <person name="Wilson R.K."/>
        </authorList>
    </citation>
    <scope>NUCLEOTIDE SEQUENCE [LARGE SCALE GENOMIC DNA]</scope>
    <source>
        <strain evidence="5 6">YIT 11816</strain>
    </source>
</reference>
<accession>H3KFN6</accession>
<dbReference type="GO" id="GO:0005829">
    <property type="term" value="C:cytosol"/>
    <property type="evidence" value="ECO:0007669"/>
    <property type="project" value="TreeGrafter"/>
</dbReference>
<dbReference type="AlphaFoldDB" id="H3KFN6"/>
<dbReference type="RefSeq" id="WP_008542574.1">
    <property type="nucleotide sequence ID" value="NZ_JH604983.1"/>
</dbReference>
<proteinExistence type="predicted"/>
<keyword evidence="2" id="KW-0663">Pyridoxal phosphate</keyword>
<gene>
    <name evidence="5" type="ORF">HMPREF9440_01555</name>
</gene>
<protein>
    <submittedName>
        <fullName evidence="5">Alanine racemase domain protein</fullName>
    </submittedName>
</protein>
<dbReference type="Gene3D" id="3.20.20.10">
    <property type="entry name" value="Alanine racemase"/>
    <property type="match status" value="1"/>
</dbReference>
<feature type="domain" description="Alanine racemase N-terminal" evidence="4">
    <location>
        <begin position="6"/>
        <end position="160"/>
    </location>
</feature>
<dbReference type="GO" id="GO:0008784">
    <property type="term" value="F:alanine racemase activity"/>
    <property type="evidence" value="ECO:0007669"/>
    <property type="project" value="TreeGrafter"/>
</dbReference>
<keyword evidence="3" id="KW-0413">Isomerase</keyword>